<keyword evidence="5 6" id="KW-0503">Monooxygenase</keyword>
<keyword evidence="4 5" id="KW-0408">Iron</keyword>
<keyword evidence="3 5" id="KW-0479">Metal-binding</keyword>
<dbReference type="PRINTS" id="PR00463">
    <property type="entry name" value="EP450I"/>
</dbReference>
<reference evidence="6 7" key="1">
    <citation type="submission" date="2023-01" db="EMBL/GenBank/DDBJ databases">
        <title>Analysis of 21 Apiospora genomes using comparative genomics revels a genus with tremendous synthesis potential of carbohydrate active enzymes and secondary metabolites.</title>
        <authorList>
            <person name="Sorensen T."/>
        </authorList>
    </citation>
    <scope>NUCLEOTIDE SEQUENCE [LARGE SCALE GENOMIC DNA]</scope>
    <source>
        <strain evidence="6 7">CBS 83171</strain>
    </source>
</reference>
<comment type="caution">
    <text evidence="6">The sequence shown here is derived from an EMBL/GenBank/DDBJ whole genome shotgun (WGS) entry which is preliminary data.</text>
</comment>
<evidence type="ECO:0000256" key="2">
    <source>
        <dbReference type="ARBA" id="ARBA00022617"/>
    </source>
</evidence>
<keyword evidence="5" id="KW-0560">Oxidoreductase</keyword>
<dbReference type="Gene3D" id="1.10.630.10">
    <property type="entry name" value="Cytochrome P450"/>
    <property type="match status" value="1"/>
</dbReference>
<dbReference type="PANTHER" id="PTHR24305:SF199">
    <property type="entry name" value="P450, PUTATIVE (EUROFUNG)-RELATED"/>
    <property type="match status" value="1"/>
</dbReference>
<keyword evidence="2 5" id="KW-0349">Heme</keyword>
<dbReference type="PRINTS" id="PR00385">
    <property type="entry name" value="P450"/>
</dbReference>
<dbReference type="InterPro" id="IPR002401">
    <property type="entry name" value="Cyt_P450_E_grp-I"/>
</dbReference>
<dbReference type="SUPFAM" id="SSF48264">
    <property type="entry name" value="Cytochrome P450"/>
    <property type="match status" value="1"/>
</dbReference>
<dbReference type="PROSITE" id="PS00086">
    <property type="entry name" value="CYTOCHROME_P450"/>
    <property type="match status" value="1"/>
</dbReference>
<organism evidence="6 7">
    <name type="scientific">Apiospora saccharicola</name>
    <dbReference type="NCBI Taxonomy" id="335842"/>
    <lineage>
        <taxon>Eukaryota</taxon>
        <taxon>Fungi</taxon>
        <taxon>Dikarya</taxon>
        <taxon>Ascomycota</taxon>
        <taxon>Pezizomycotina</taxon>
        <taxon>Sordariomycetes</taxon>
        <taxon>Xylariomycetidae</taxon>
        <taxon>Amphisphaeriales</taxon>
        <taxon>Apiosporaceae</taxon>
        <taxon>Apiospora</taxon>
    </lineage>
</organism>
<protein>
    <submittedName>
        <fullName evidence="6">Cytochrome P450 monooxygenase</fullName>
    </submittedName>
</protein>
<evidence type="ECO:0000313" key="6">
    <source>
        <dbReference type="EMBL" id="KAK8072820.1"/>
    </source>
</evidence>
<comment type="similarity">
    <text evidence="5">Belongs to the cytochrome P450 family.</text>
</comment>
<evidence type="ECO:0000256" key="4">
    <source>
        <dbReference type="ARBA" id="ARBA00023004"/>
    </source>
</evidence>
<dbReference type="EMBL" id="JAQQWM010000003">
    <property type="protein sequence ID" value="KAK8072820.1"/>
    <property type="molecule type" value="Genomic_DNA"/>
</dbReference>
<dbReference type="Proteomes" id="UP001446871">
    <property type="component" value="Unassembled WGS sequence"/>
</dbReference>
<evidence type="ECO:0000256" key="3">
    <source>
        <dbReference type="ARBA" id="ARBA00022723"/>
    </source>
</evidence>
<name>A0ABR1VNJ0_9PEZI</name>
<evidence type="ECO:0000256" key="5">
    <source>
        <dbReference type="RuleBase" id="RU000461"/>
    </source>
</evidence>
<dbReference type="Pfam" id="PF00067">
    <property type="entry name" value="p450"/>
    <property type="match status" value="1"/>
</dbReference>
<dbReference type="InterPro" id="IPR017972">
    <property type="entry name" value="Cyt_P450_CS"/>
</dbReference>
<evidence type="ECO:0000256" key="1">
    <source>
        <dbReference type="ARBA" id="ARBA00001971"/>
    </source>
</evidence>
<dbReference type="PANTHER" id="PTHR24305">
    <property type="entry name" value="CYTOCHROME P450"/>
    <property type="match status" value="1"/>
</dbReference>
<dbReference type="GO" id="GO:0004497">
    <property type="term" value="F:monooxygenase activity"/>
    <property type="evidence" value="ECO:0007669"/>
    <property type="project" value="UniProtKB-KW"/>
</dbReference>
<dbReference type="InterPro" id="IPR001128">
    <property type="entry name" value="Cyt_P450"/>
</dbReference>
<keyword evidence="7" id="KW-1185">Reference proteome</keyword>
<dbReference type="InterPro" id="IPR050121">
    <property type="entry name" value="Cytochrome_P450_monoxygenase"/>
</dbReference>
<comment type="cofactor">
    <cofactor evidence="1">
        <name>heme</name>
        <dbReference type="ChEBI" id="CHEBI:30413"/>
    </cofactor>
</comment>
<proteinExistence type="inferred from homology"/>
<evidence type="ECO:0000313" key="7">
    <source>
        <dbReference type="Proteomes" id="UP001446871"/>
    </source>
</evidence>
<gene>
    <name evidence="6" type="ORF">PG996_006168</name>
</gene>
<accession>A0ABR1VNJ0</accession>
<dbReference type="InterPro" id="IPR036396">
    <property type="entry name" value="Cyt_P450_sf"/>
</dbReference>
<sequence>MISSSVQYTMFRLAATWYSWVGLLWYARVYTGGNWPFIIERAHRKYGKLAFDKSLGAVRNGESHTWVPILLGTIYSASVVLLKKHLRILEKALPWLAPKKALEEMAQHQAATLERVQRRIQRDETMERTDLLTHPTRSGKLNPAELANNAQLLPTAGAETSATTLTAITYLLATHPGCRARLDDEVRSAFDSTEQITATAAGPQQLPYLNAVLEEALRIFPPSPLGPPRVSPGETVDVHNIPRGIYVACDTYSLQPNPSNAPSPRSFHPERWLQAEKPYTAPFSIGPRACLGINLAYMELRIALAKIVYALDWEIVGGGGV</sequence>